<dbReference type="PANTHER" id="PTHR22916:SF3">
    <property type="entry name" value="UDP-GLCNAC:BETAGAL BETA-1,3-N-ACETYLGLUCOSAMINYLTRANSFERASE-LIKE PROTEIN 1"/>
    <property type="match status" value="1"/>
</dbReference>
<evidence type="ECO:0000313" key="3">
    <source>
        <dbReference type="Proteomes" id="UP000236003"/>
    </source>
</evidence>
<dbReference type="Gene3D" id="3.90.550.10">
    <property type="entry name" value="Spore Coat Polysaccharide Biosynthesis Protein SpsA, Chain A"/>
    <property type="match status" value="1"/>
</dbReference>
<dbReference type="EMBL" id="POUM01000002">
    <property type="protein sequence ID" value="PNF61086.1"/>
    <property type="molecule type" value="Genomic_DNA"/>
</dbReference>
<dbReference type="RefSeq" id="WP_102819817.1">
    <property type="nucleotide sequence ID" value="NZ_JAMOHR010000002.1"/>
</dbReference>
<dbReference type="AlphaFoldDB" id="A0A2N8RJ05"/>
<dbReference type="Pfam" id="PF00535">
    <property type="entry name" value="Glycos_transf_2"/>
    <property type="match status" value="1"/>
</dbReference>
<name>A0A2N8RJ05_STUST</name>
<dbReference type="Proteomes" id="UP000236003">
    <property type="component" value="Unassembled WGS sequence"/>
</dbReference>
<dbReference type="InterPro" id="IPR029044">
    <property type="entry name" value="Nucleotide-diphossugar_trans"/>
</dbReference>
<proteinExistence type="predicted"/>
<feature type="domain" description="Glycosyltransferase 2-like" evidence="1">
    <location>
        <begin position="22"/>
        <end position="143"/>
    </location>
</feature>
<reference evidence="2 3" key="1">
    <citation type="submission" date="2018-01" db="EMBL/GenBank/DDBJ databases">
        <title>Denitrification phenotypes of diverse strains of Pseudomonas stutzeri.</title>
        <authorList>
            <person name="Milligan D.A."/>
            <person name="Bergaust L."/>
            <person name="Bakken L.R."/>
            <person name="Frostegard A."/>
        </authorList>
    </citation>
    <scope>NUCLEOTIDE SEQUENCE [LARGE SCALE GENOMIC DNA]</scope>
    <source>
        <strain evidence="2 3">CCUG 44592</strain>
    </source>
</reference>
<dbReference type="InterPro" id="IPR001173">
    <property type="entry name" value="Glyco_trans_2-like"/>
</dbReference>
<comment type="caution">
    <text evidence="2">The sequence shown here is derived from an EMBL/GenBank/DDBJ whole genome shotgun (WGS) entry which is preliminary data.</text>
</comment>
<organism evidence="2 3">
    <name type="scientific">Stutzerimonas stutzeri</name>
    <name type="common">Pseudomonas stutzeri</name>
    <dbReference type="NCBI Taxonomy" id="316"/>
    <lineage>
        <taxon>Bacteria</taxon>
        <taxon>Pseudomonadati</taxon>
        <taxon>Pseudomonadota</taxon>
        <taxon>Gammaproteobacteria</taxon>
        <taxon>Pseudomonadales</taxon>
        <taxon>Pseudomonadaceae</taxon>
        <taxon>Stutzerimonas</taxon>
    </lineage>
</organism>
<sequence length="310" mass="35266">MELKSEQALIESWGGKTEPLLSIVCLAYNHASFIRKALESFLQQETDFPFEVIVHDDASTDTTAAIIANYAARYPSIIKPIYQTQNQFSLGEPFSMRLFARAGGKYIAYCEGDDYWTDPTKLQQQVDFLEQHRDYVITFHDAFMFNSQGIIQSPQLTGKLRKDATALELMQGRPLSTLTVCFRNLIQELPPELLGVKVLDICWWSLLGAYGKGKFMEEISPAAYRVHEGGIFSMQPSRQRIQMAMHAHYSLARYYNCIGNNALYEYFLIQVFGECLSLISPFSKIQALSTIAQNISLNLLRRLSPRLARS</sequence>
<evidence type="ECO:0000313" key="2">
    <source>
        <dbReference type="EMBL" id="PNF61086.1"/>
    </source>
</evidence>
<accession>A0A2N8RJ05</accession>
<dbReference type="SUPFAM" id="SSF53448">
    <property type="entry name" value="Nucleotide-diphospho-sugar transferases"/>
    <property type="match status" value="1"/>
</dbReference>
<gene>
    <name evidence="2" type="ORF">CXK99_03975</name>
</gene>
<dbReference type="GO" id="GO:0016758">
    <property type="term" value="F:hexosyltransferase activity"/>
    <property type="evidence" value="ECO:0007669"/>
    <property type="project" value="UniProtKB-ARBA"/>
</dbReference>
<evidence type="ECO:0000259" key="1">
    <source>
        <dbReference type="Pfam" id="PF00535"/>
    </source>
</evidence>
<dbReference type="PANTHER" id="PTHR22916">
    <property type="entry name" value="GLYCOSYLTRANSFERASE"/>
    <property type="match status" value="1"/>
</dbReference>
<protein>
    <submittedName>
        <fullName evidence="2">Glycosyl transferase family 2</fullName>
    </submittedName>
</protein>
<keyword evidence="2" id="KW-0808">Transferase</keyword>